<keyword evidence="3" id="KW-0560">Oxidoreductase</keyword>
<dbReference type="STRING" id="1121449.SAMN02745704_01813"/>
<feature type="domain" description="4Fe-4S ferredoxin-type" evidence="7">
    <location>
        <begin position="348"/>
        <end position="378"/>
    </location>
</feature>
<keyword evidence="9" id="KW-1185">Reference proteome</keyword>
<evidence type="ECO:0000256" key="6">
    <source>
        <dbReference type="SAM" id="MobiDB-lite"/>
    </source>
</evidence>
<name>A0A1T4X6L8_9BACT</name>
<keyword evidence="1" id="KW-0004">4Fe-4S</keyword>
<dbReference type="Pfam" id="PF13534">
    <property type="entry name" value="Fer4_17"/>
    <property type="match status" value="1"/>
</dbReference>
<dbReference type="GO" id="GO:0005886">
    <property type="term" value="C:plasma membrane"/>
    <property type="evidence" value="ECO:0007669"/>
    <property type="project" value="TreeGrafter"/>
</dbReference>
<dbReference type="Gene3D" id="1.10.1060.10">
    <property type="entry name" value="Alpha-helical ferredoxin"/>
    <property type="match status" value="2"/>
</dbReference>
<evidence type="ECO:0000256" key="2">
    <source>
        <dbReference type="ARBA" id="ARBA00022723"/>
    </source>
</evidence>
<accession>A0A1T4X6L8</accession>
<dbReference type="AlphaFoldDB" id="A0A1T4X6L8"/>
<dbReference type="InterPro" id="IPR051460">
    <property type="entry name" value="HdrC_iron-sulfur_subunit"/>
</dbReference>
<dbReference type="InterPro" id="IPR004017">
    <property type="entry name" value="Cys_rich_dom"/>
</dbReference>
<gene>
    <name evidence="8" type="ORF">SAMN02745704_01813</name>
</gene>
<dbReference type="PANTHER" id="PTHR43255:SF1">
    <property type="entry name" value="IRON-SULFUR-BINDING OXIDOREDUCTASE FADF-RELATED"/>
    <property type="match status" value="1"/>
</dbReference>
<dbReference type="OrthoDB" id="9803192at2"/>
<dbReference type="GO" id="GO:0051539">
    <property type="term" value="F:4 iron, 4 sulfur cluster binding"/>
    <property type="evidence" value="ECO:0007669"/>
    <property type="project" value="UniProtKB-KW"/>
</dbReference>
<evidence type="ECO:0000256" key="5">
    <source>
        <dbReference type="ARBA" id="ARBA00023014"/>
    </source>
</evidence>
<dbReference type="Pfam" id="PF02754">
    <property type="entry name" value="CCG"/>
    <property type="match status" value="2"/>
</dbReference>
<evidence type="ECO:0000256" key="1">
    <source>
        <dbReference type="ARBA" id="ARBA00022485"/>
    </source>
</evidence>
<feature type="region of interest" description="Disordered" evidence="6">
    <location>
        <begin position="633"/>
        <end position="656"/>
    </location>
</feature>
<evidence type="ECO:0000313" key="8">
    <source>
        <dbReference type="EMBL" id="SKA84748.1"/>
    </source>
</evidence>
<dbReference type="PROSITE" id="PS00198">
    <property type="entry name" value="4FE4S_FER_1"/>
    <property type="match status" value="1"/>
</dbReference>
<dbReference type="GO" id="GO:0046872">
    <property type="term" value="F:metal ion binding"/>
    <property type="evidence" value="ECO:0007669"/>
    <property type="project" value="UniProtKB-KW"/>
</dbReference>
<dbReference type="PANTHER" id="PTHR43255">
    <property type="entry name" value="IRON-SULFUR-BINDING OXIDOREDUCTASE FADF-RELATED-RELATED"/>
    <property type="match status" value="1"/>
</dbReference>
<keyword evidence="2" id="KW-0479">Metal-binding</keyword>
<dbReference type="GO" id="GO:0016491">
    <property type="term" value="F:oxidoreductase activity"/>
    <property type="evidence" value="ECO:0007669"/>
    <property type="project" value="UniProtKB-KW"/>
</dbReference>
<organism evidence="8 9">
    <name type="scientific">Paucidesulfovibrio gracilis DSM 16080</name>
    <dbReference type="NCBI Taxonomy" id="1121449"/>
    <lineage>
        <taxon>Bacteria</taxon>
        <taxon>Pseudomonadati</taxon>
        <taxon>Thermodesulfobacteriota</taxon>
        <taxon>Desulfovibrionia</taxon>
        <taxon>Desulfovibrionales</taxon>
        <taxon>Desulfovibrionaceae</taxon>
        <taxon>Paucidesulfovibrio</taxon>
    </lineage>
</organism>
<evidence type="ECO:0000256" key="3">
    <source>
        <dbReference type="ARBA" id="ARBA00023002"/>
    </source>
</evidence>
<protein>
    <submittedName>
        <fullName evidence="8">Aldehyde dehydrogenase, iron-sulfur subunit</fullName>
    </submittedName>
</protein>
<evidence type="ECO:0000313" key="9">
    <source>
        <dbReference type="Proteomes" id="UP000190027"/>
    </source>
</evidence>
<keyword evidence="5" id="KW-0411">Iron-sulfur</keyword>
<dbReference type="InterPro" id="IPR028261">
    <property type="entry name" value="DPD_II"/>
</dbReference>
<dbReference type="InterPro" id="IPR017900">
    <property type="entry name" value="4Fe4S_Fe_S_CS"/>
</dbReference>
<dbReference type="NCBIfam" id="NF045663">
    <property type="entry name" value="diclust_near_Sec"/>
    <property type="match status" value="1"/>
</dbReference>
<evidence type="ECO:0000256" key="4">
    <source>
        <dbReference type="ARBA" id="ARBA00023004"/>
    </source>
</evidence>
<keyword evidence="4" id="KW-0408">Iron</keyword>
<dbReference type="RefSeq" id="WP_078717368.1">
    <property type="nucleotide sequence ID" value="NZ_FUYC01000007.1"/>
</dbReference>
<dbReference type="Proteomes" id="UP000190027">
    <property type="component" value="Unassembled WGS sequence"/>
</dbReference>
<reference evidence="8 9" key="1">
    <citation type="submission" date="2017-02" db="EMBL/GenBank/DDBJ databases">
        <authorList>
            <person name="Peterson S.W."/>
        </authorList>
    </citation>
    <scope>NUCLEOTIDE SEQUENCE [LARGE SCALE GENOMIC DNA]</scope>
    <source>
        <strain evidence="8 9">DSM 16080</strain>
    </source>
</reference>
<proteinExistence type="predicted"/>
<dbReference type="Pfam" id="PF14691">
    <property type="entry name" value="Fer4_20"/>
    <property type="match status" value="1"/>
</dbReference>
<dbReference type="Gene3D" id="3.50.50.60">
    <property type="entry name" value="FAD/NAD(P)-binding domain"/>
    <property type="match status" value="1"/>
</dbReference>
<dbReference type="PROSITE" id="PS51379">
    <property type="entry name" value="4FE4S_FER_2"/>
    <property type="match status" value="1"/>
</dbReference>
<evidence type="ECO:0000259" key="7">
    <source>
        <dbReference type="PROSITE" id="PS51379"/>
    </source>
</evidence>
<dbReference type="InterPro" id="IPR017896">
    <property type="entry name" value="4Fe4S_Fe-S-bd"/>
</dbReference>
<dbReference type="EMBL" id="FUYC01000007">
    <property type="protein sequence ID" value="SKA84748.1"/>
    <property type="molecule type" value="Genomic_DNA"/>
</dbReference>
<dbReference type="SUPFAM" id="SSF46548">
    <property type="entry name" value="alpha-helical ferredoxin"/>
    <property type="match status" value="2"/>
</dbReference>
<dbReference type="InterPro" id="IPR009051">
    <property type="entry name" value="Helical_ferredxn"/>
</dbReference>
<dbReference type="SUPFAM" id="SSF51905">
    <property type="entry name" value="FAD/NAD(P)-binding domain"/>
    <property type="match status" value="1"/>
</dbReference>
<dbReference type="InterPro" id="IPR036188">
    <property type="entry name" value="FAD/NAD-bd_sf"/>
</dbReference>
<sequence length="776" mass="85575">MDQQSLHAWEAKCVQEEAPRCTAACPLHVDARAFSKHMSQGRWNEAWAVLARTMPLPRVLARICDAPCESACLRSERGGAVQIGALEKYCARMVTRMPPQPPLPRKEKTVAVLGAGLAGLSAAWELARKGFTVQLHGRPVQGSLADFTEEILPDAVVQAELERLQKMGVTMLAPHPLEQGTLQALLQHCDAVFLDPEIHSLAETGLDQADPLTLGTDIPGVFSGNLHEMLQPPESPSPARLASLGRRAANSMERFAQGASLTAGREKDGPYESRLHTDISTIPQVPPVSLAPTSDPADQETAIQEEAGRCLQCECLECVKHCAYLEKYGSYPKVYARRIYNNASIVMGTRQANTMINSCMDCGLCETLCPGDFDMGALCLEARRDMVQRGKMPPSAHEFALRDMDFANGDQSALARPAPGGSPTQWLFFPGCQLTASDPALVERVYAWLLQQQPETGLHLACCGAPALWAGQVDRYETSLAELRSSWKQLGSPAVAAACPTCLQTLREALPEADIRSFWEMLTDMDLPSPERDSNTPLAIHDPCGSRQDAALHEDVRTLLERLDIPLVEPKLTKDLTECCGYGGLLCEVDPDLGREVVERRAKSVDHDFVTYCAMCRDRLVRTGKPVSHALDLLFPPPEPNESAPGQRPAPGYSQRRENRARLKERLLQTYWQESSPLRPEHESVTVRLAPGVEERLDQRRILVSDLQKTLLTAQRANNGQGCAFVSESGRLLARHRPVSVTYWVEYEPEPDGGYLVHNAWSHRMRVVDTLKGGDR</sequence>